<protein>
    <submittedName>
        <fullName evidence="14">Potassium/proton antiporter</fullName>
    </submittedName>
</protein>
<feature type="transmembrane region" description="Helical" evidence="12">
    <location>
        <begin position="87"/>
        <end position="109"/>
    </location>
</feature>
<keyword evidence="15" id="KW-1185">Reference proteome</keyword>
<evidence type="ECO:0000256" key="2">
    <source>
        <dbReference type="ARBA" id="ARBA00022448"/>
    </source>
</evidence>
<dbReference type="GO" id="GO:0050660">
    <property type="term" value="F:flavin adenine dinucleotide binding"/>
    <property type="evidence" value="ECO:0007669"/>
    <property type="project" value="InterPro"/>
</dbReference>
<keyword evidence="10" id="KW-0406">Ion transport</keyword>
<dbReference type="Pfam" id="PF03471">
    <property type="entry name" value="CorC_HlyC"/>
    <property type="match status" value="1"/>
</dbReference>
<dbReference type="GO" id="GO:1902600">
    <property type="term" value="P:proton transmembrane transport"/>
    <property type="evidence" value="ECO:0007669"/>
    <property type="project" value="InterPro"/>
</dbReference>
<dbReference type="InterPro" id="IPR006037">
    <property type="entry name" value="RCK_C"/>
</dbReference>
<evidence type="ECO:0000256" key="6">
    <source>
        <dbReference type="ARBA" id="ARBA00022538"/>
    </source>
</evidence>
<evidence type="ECO:0000256" key="12">
    <source>
        <dbReference type="SAM" id="Phobius"/>
    </source>
</evidence>
<dbReference type="NCBIfam" id="NF003715">
    <property type="entry name" value="PRK05326.1-2"/>
    <property type="match status" value="1"/>
</dbReference>
<evidence type="ECO:0000313" key="14">
    <source>
        <dbReference type="EMBL" id="QEW07782.1"/>
    </source>
</evidence>
<evidence type="ECO:0000256" key="9">
    <source>
        <dbReference type="ARBA" id="ARBA00022989"/>
    </source>
</evidence>
<dbReference type="KEGG" id="nik:F5I99_15480"/>
<keyword evidence="8" id="KW-0630">Potassium</keyword>
<sequence>MILTLFFVAVMLMISILLSPLSNRIGLPVLLLFLGVGMLAGQNGFGHLLPADTETTFMVGHLALAIILLDGGMRTRAETFRVGLKPALTLATLGVVITAGITGLAAVWILDLPLIYGLLIGTIISSTDAAAVFALLQNRGLRLNQRVSATLEIESGSNDPMAIFLTIVLLELIVQETPPSVLDSVWLLLKQLSLGGIGGLLGGFMLAWLLKRFNLIAAFYPLLVTATGLSVFSATYLLDGSGFLAIYLMGVIVGNRQVKKMEDILQVHDGLAWLAQLCLFLMLGLLLAPEEKMSHITEGVLLGGVLILIARPLAVALTLWPFGFRLKEQVFISWVGLRGAVPIVLALFPLMAGIPDATIFPTIAFIVVIMSLLVQGTTLAASARWLKLELPAQPKAMQHSQLEWSDGTEHQLMLFELDGEHWTPPRTLSGIRLPEGIVICALLRENQLIPWHSDVKLAGGDRLAVIGPEETELALAKLFSSAESIPALRENVFFGLFELNGDILIKDLQASFGIQVNDGNPEQSLADYVATHLPNHPVVGDRVRIGPVTLVVKAMQGDTVIRVGLKIS</sequence>
<dbReference type="SUPFAM" id="SSF116726">
    <property type="entry name" value="TrkA C-terminal domain-like"/>
    <property type="match status" value="1"/>
</dbReference>
<dbReference type="Pfam" id="PF02080">
    <property type="entry name" value="TrkA_C"/>
    <property type="match status" value="1"/>
</dbReference>
<dbReference type="InterPro" id="IPR036318">
    <property type="entry name" value="FAD-bd_PCMH-like_sf"/>
</dbReference>
<dbReference type="GO" id="GO:0006813">
    <property type="term" value="P:potassium ion transport"/>
    <property type="evidence" value="ECO:0007669"/>
    <property type="project" value="UniProtKB-KW"/>
</dbReference>
<proteinExistence type="predicted"/>
<gene>
    <name evidence="14" type="ORF">F5I99_15480</name>
</gene>
<evidence type="ECO:0000256" key="5">
    <source>
        <dbReference type="ARBA" id="ARBA00022519"/>
    </source>
</evidence>
<keyword evidence="3" id="KW-0050">Antiport</keyword>
<dbReference type="InterPro" id="IPR016169">
    <property type="entry name" value="FAD-bd_PCMH_sub2"/>
</dbReference>
<feature type="transmembrane region" description="Helical" evidence="12">
    <location>
        <begin position="300"/>
        <end position="319"/>
    </location>
</feature>
<feature type="transmembrane region" description="Helical" evidence="12">
    <location>
        <begin position="358"/>
        <end position="381"/>
    </location>
</feature>
<dbReference type="GO" id="GO:0015297">
    <property type="term" value="F:antiporter activity"/>
    <property type="evidence" value="ECO:0007669"/>
    <property type="project" value="UniProtKB-KW"/>
</dbReference>
<keyword evidence="4" id="KW-1003">Cell membrane</keyword>
<feature type="transmembrane region" description="Helical" evidence="12">
    <location>
        <begin position="29"/>
        <end position="49"/>
    </location>
</feature>
<evidence type="ECO:0000259" key="13">
    <source>
        <dbReference type="PROSITE" id="PS51202"/>
    </source>
</evidence>
<dbReference type="Proteomes" id="UP000325606">
    <property type="component" value="Chromosome"/>
</dbReference>
<name>A0A5J6LHK1_9GAMM</name>
<dbReference type="GO" id="GO:0008324">
    <property type="term" value="F:monoatomic cation transmembrane transporter activity"/>
    <property type="evidence" value="ECO:0007669"/>
    <property type="project" value="InterPro"/>
</dbReference>
<dbReference type="RefSeq" id="WP_151057542.1">
    <property type="nucleotide sequence ID" value="NZ_CP044222.1"/>
</dbReference>
<dbReference type="InterPro" id="IPR006153">
    <property type="entry name" value="Cation/H_exchanger_TM"/>
</dbReference>
<dbReference type="GO" id="GO:0005886">
    <property type="term" value="C:plasma membrane"/>
    <property type="evidence" value="ECO:0007669"/>
    <property type="project" value="UniProtKB-SubCell"/>
</dbReference>
<keyword evidence="2" id="KW-0813">Transport</keyword>
<dbReference type="InterPro" id="IPR005170">
    <property type="entry name" value="Transptr-assoc_dom"/>
</dbReference>
<evidence type="ECO:0000256" key="10">
    <source>
        <dbReference type="ARBA" id="ARBA00023065"/>
    </source>
</evidence>
<dbReference type="Pfam" id="PF00999">
    <property type="entry name" value="Na_H_Exchanger"/>
    <property type="match status" value="1"/>
</dbReference>
<keyword evidence="5" id="KW-0997">Cell inner membrane</keyword>
<dbReference type="SMART" id="SM01091">
    <property type="entry name" value="CorC_HlyC"/>
    <property type="match status" value="1"/>
</dbReference>
<dbReference type="PANTHER" id="PTHR32507">
    <property type="entry name" value="NA(+)/H(+) ANTIPORTER 1"/>
    <property type="match status" value="1"/>
</dbReference>
<evidence type="ECO:0000256" key="7">
    <source>
        <dbReference type="ARBA" id="ARBA00022692"/>
    </source>
</evidence>
<organism evidence="14 15">
    <name type="scientific">Nitrincola iocasae</name>
    <dbReference type="NCBI Taxonomy" id="2614693"/>
    <lineage>
        <taxon>Bacteria</taxon>
        <taxon>Pseudomonadati</taxon>
        <taxon>Pseudomonadota</taxon>
        <taxon>Gammaproteobacteria</taxon>
        <taxon>Oceanospirillales</taxon>
        <taxon>Oceanospirillaceae</taxon>
        <taxon>Nitrincola</taxon>
    </lineage>
</organism>
<feature type="transmembrane region" description="Helical" evidence="12">
    <location>
        <begin position="331"/>
        <end position="352"/>
    </location>
</feature>
<comment type="subcellular location">
    <subcellularLocation>
        <location evidence="1">Cell membrane</location>
        <topology evidence="1">Multi-pass membrane protein</topology>
    </subcellularLocation>
</comment>
<feature type="transmembrane region" description="Helical" evidence="12">
    <location>
        <begin position="186"/>
        <end position="210"/>
    </location>
</feature>
<keyword evidence="11 12" id="KW-0472">Membrane</keyword>
<dbReference type="EMBL" id="CP044222">
    <property type="protein sequence ID" value="QEW07782.1"/>
    <property type="molecule type" value="Genomic_DNA"/>
</dbReference>
<keyword evidence="9 12" id="KW-1133">Transmembrane helix</keyword>
<dbReference type="SUPFAM" id="SSF56176">
    <property type="entry name" value="FAD-binding/transporter-associated domain-like"/>
    <property type="match status" value="1"/>
</dbReference>
<feature type="transmembrane region" description="Helical" evidence="12">
    <location>
        <begin position="6"/>
        <end position="22"/>
    </location>
</feature>
<evidence type="ECO:0000256" key="1">
    <source>
        <dbReference type="ARBA" id="ARBA00004651"/>
    </source>
</evidence>
<dbReference type="NCBIfam" id="NF003714">
    <property type="entry name" value="PRK05326.1-1"/>
    <property type="match status" value="1"/>
</dbReference>
<accession>A0A5J6LHK1</accession>
<reference evidence="14 15" key="1">
    <citation type="submission" date="2019-09" db="EMBL/GenBank/DDBJ databases">
        <title>Nitrincola iocasae sp. nov., a bacterium isolated from the sediment collected at a cold seep field in South China Sea.</title>
        <authorList>
            <person name="Zhang H."/>
            <person name="Wang H."/>
            <person name="Li C."/>
        </authorList>
    </citation>
    <scope>NUCLEOTIDE SEQUENCE [LARGE SCALE GENOMIC DNA]</scope>
    <source>
        <strain evidence="14 15">KXZD1103</strain>
    </source>
</reference>
<dbReference type="PROSITE" id="PS51202">
    <property type="entry name" value="RCK_C"/>
    <property type="match status" value="1"/>
</dbReference>
<feature type="transmembrane region" description="Helical" evidence="12">
    <location>
        <begin position="270"/>
        <end position="288"/>
    </location>
</feature>
<evidence type="ECO:0000256" key="3">
    <source>
        <dbReference type="ARBA" id="ARBA00022449"/>
    </source>
</evidence>
<evidence type="ECO:0000256" key="4">
    <source>
        <dbReference type="ARBA" id="ARBA00022475"/>
    </source>
</evidence>
<evidence type="ECO:0000256" key="8">
    <source>
        <dbReference type="ARBA" id="ARBA00022958"/>
    </source>
</evidence>
<dbReference type="Gene3D" id="3.30.465.10">
    <property type="match status" value="1"/>
</dbReference>
<feature type="domain" description="RCK C-terminal" evidence="13">
    <location>
        <begin position="399"/>
        <end position="482"/>
    </location>
</feature>
<evidence type="ECO:0000256" key="11">
    <source>
        <dbReference type="ARBA" id="ARBA00023136"/>
    </source>
</evidence>
<keyword evidence="6" id="KW-0633">Potassium transport</keyword>
<feature type="transmembrane region" description="Helical" evidence="12">
    <location>
        <begin position="115"/>
        <end position="136"/>
    </location>
</feature>
<dbReference type="InterPro" id="IPR038770">
    <property type="entry name" value="Na+/solute_symporter_sf"/>
</dbReference>
<dbReference type="AlphaFoldDB" id="A0A5J6LHK1"/>
<dbReference type="InterPro" id="IPR036721">
    <property type="entry name" value="RCK_C_sf"/>
</dbReference>
<evidence type="ECO:0000313" key="15">
    <source>
        <dbReference type="Proteomes" id="UP000325606"/>
    </source>
</evidence>
<dbReference type="Gene3D" id="3.30.70.1450">
    <property type="entry name" value="Regulator of K+ conductance, C-terminal domain"/>
    <property type="match status" value="1"/>
</dbReference>
<feature type="transmembrane region" description="Helical" evidence="12">
    <location>
        <begin position="55"/>
        <end position="75"/>
    </location>
</feature>
<dbReference type="NCBIfam" id="NF003716">
    <property type="entry name" value="PRK05326.1-3"/>
    <property type="match status" value="1"/>
</dbReference>
<dbReference type="Gene3D" id="1.20.1530.20">
    <property type="match status" value="1"/>
</dbReference>
<keyword evidence="7 12" id="KW-0812">Transmembrane</keyword>
<dbReference type="PANTHER" id="PTHR32507:SF7">
    <property type="entry name" value="K(+)_H(+) ANTIPORTER NHAP2"/>
    <property type="match status" value="1"/>
</dbReference>